<reference evidence="2" key="1">
    <citation type="journal article" date="2015" name="Nature">
        <title>Complex archaea that bridge the gap between prokaryotes and eukaryotes.</title>
        <authorList>
            <person name="Spang A."/>
            <person name="Saw J.H."/>
            <person name="Jorgensen S.L."/>
            <person name="Zaremba-Niedzwiedzka K."/>
            <person name="Martijn J."/>
            <person name="Lind A.E."/>
            <person name="van Eijk R."/>
            <person name="Schleper C."/>
            <person name="Guy L."/>
            <person name="Ettema T.J."/>
        </authorList>
    </citation>
    <scope>NUCLEOTIDE SEQUENCE</scope>
</reference>
<comment type="caution">
    <text evidence="2">The sequence shown here is derived from an EMBL/GenBank/DDBJ whole genome shotgun (WGS) entry which is preliminary data.</text>
</comment>
<keyword evidence="1" id="KW-1133">Transmembrane helix</keyword>
<feature type="transmembrane region" description="Helical" evidence="1">
    <location>
        <begin position="47"/>
        <end position="71"/>
    </location>
</feature>
<organism evidence="2">
    <name type="scientific">marine sediment metagenome</name>
    <dbReference type="NCBI Taxonomy" id="412755"/>
    <lineage>
        <taxon>unclassified sequences</taxon>
        <taxon>metagenomes</taxon>
        <taxon>ecological metagenomes</taxon>
    </lineage>
</organism>
<dbReference type="EMBL" id="LAZR01029259">
    <property type="protein sequence ID" value="KKL60113.1"/>
    <property type="molecule type" value="Genomic_DNA"/>
</dbReference>
<evidence type="ECO:0000256" key="1">
    <source>
        <dbReference type="SAM" id="Phobius"/>
    </source>
</evidence>
<evidence type="ECO:0000313" key="2">
    <source>
        <dbReference type="EMBL" id="KKL60113.1"/>
    </source>
</evidence>
<proteinExistence type="predicted"/>
<accession>A0A0F9DEE2</accession>
<dbReference type="AlphaFoldDB" id="A0A0F9DEE2"/>
<name>A0A0F9DEE2_9ZZZZ</name>
<gene>
    <name evidence="2" type="ORF">LCGC14_2208560</name>
</gene>
<sequence>MQSIQRRIDKKYELVTAPFAYDETQFNELGTADAAVNFYKPKVGKQFVITGIIAAGNLSIAANALATVVVYEGSSTTDTSADKTLIQFGITRLQTEPLLSLNILVNEGKFINAKTDDDDVFLTIMGYYIPALGGAQ</sequence>
<protein>
    <submittedName>
        <fullName evidence="2">Uncharacterized protein</fullName>
    </submittedName>
</protein>
<keyword evidence="1" id="KW-0472">Membrane</keyword>
<keyword evidence="1" id="KW-0812">Transmembrane</keyword>